<dbReference type="RefSeq" id="WP_193985362.1">
    <property type="nucleotide sequence ID" value="NZ_CP063656.1"/>
</dbReference>
<dbReference type="NCBIfam" id="NF011930">
    <property type="entry name" value="PRK15401.1"/>
    <property type="match status" value="1"/>
</dbReference>
<dbReference type="EC" id="1.14.11.33" evidence="8"/>
<dbReference type="InterPro" id="IPR004574">
    <property type="entry name" value="Alkb"/>
</dbReference>
<keyword evidence="3 8" id="KW-0560">Oxidoreductase</keyword>
<dbReference type="GO" id="GO:0035515">
    <property type="term" value="F:oxidative RNA demethylase activity"/>
    <property type="evidence" value="ECO:0007669"/>
    <property type="project" value="TreeGrafter"/>
</dbReference>
<feature type="binding site" evidence="6">
    <location>
        <position position="133"/>
    </location>
    <ligand>
        <name>Fe cation</name>
        <dbReference type="ChEBI" id="CHEBI:24875"/>
        <note>catalytic</note>
    </ligand>
</feature>
<feature type="binding site" evidence="5">
    <location>
        <begin position="206"/>
        <end position="212"/>
    </location>
    <ligand>
        <name>2-oxoglutarate</name>
        <dbReference type="ChEBI" id="CHEBI:16810"/>
    </ligand>
</feature>
<keyword evidence="9" id="KW-1185">Reference proteome</keyword>
<dbReference type="KEGG" id="lcic:INQ41_00725"/>
<dbReference type="PROSITE" id="PS51471">
    <property type="entry name" value="FE2OG_OXY"/>
    <property type="match status" value="1"/>
</dbReference>
<feature type="binding site" evidence="5">
    <location>
        <position position="163"/>
    </location>
    <ligand>
        <name>substrate</name>
    </ligand>
</feature>
<evidence type="ECO:0000256" key="1">
    <source>
        <dbReference type="ARBA" id="ARBA00022723"/>
    </source>
</evidence>
<dbReference type="InterPro" id="IPR037151">
    <property type="entry name" value="AlkB-like_sf"/>
</dbReference>
<keyword evidence="8" id="KW-0489">Methyltransferase</keyword>
<organism evidence="8 9">
    <name type="scientific">Novilysobacter ciconiae</name>
    <dbReference type="NCBI Taxonomy" id="2781022"/>
    <lineage>
        <taxon>Bacteria</taxon>
        <taxon>Pseudomonadati</taxon>
        <taxon>Pseudomonadota</taxon>
        <taxon>Gammaproteobacteria</taxon>
        <taxon>Lysobacterales</taxon>
        <taxon>Lysobacteraceae</taxon>
        <taxon>Novilysobacter</taxon>
    </lineage>
</organism>
<evidence type="ECO:0000256" key="6">
    <source>
        <dbReference type="PIRSR" id="PIRSR604574-2"/>
    </source>
</evidence>
<feature type="binding site" evidence="5">
    <location>
        <position position="137"/>
    </location>
    <ligand>
        <name>substrate</name>
    </ligand>
</feature>
<dbReference type="PANTHER" id="PTHR16557:SF2">
    <property type="entry name" value="NUCLEIC ACID DIOXYGENASE ALKBH1"/>
    <property type="match status" value="1"/>
</dbReference>
<dbReference type="SUPFAM" id="SSF51197">
    <property type="entry name" value="Clavaminate synthase-like"/>
    <property type="match status" value="1"/>
</dbReference>
<evidence type="ECO:0000256" key="3">
    <source>
        <dbReference type="ARBA" id="ARBA00023002"/>
    </source>
</evidence>
<feature type="binding site" evidence="6">
    <location>
        <position position="189"/>
    </location>
    <ligand>
        <name>Fe cation</name>
        <dbReference type="ChEBI" id="CHEBI:24875"/>
        <note>catalytic</note>
    </ligand>
</feature>
<evidence type="ECO:0000259" key="7">
    <source>
        <dbReference type="PROSITE" id="PS51471"/>
    </source>
</evidence>
<proteinExistence type="predicted"/>
<gene>
    <name evidence="8" type="primary">alkB</name>
    <name evidence="8" type="ORF">INQ41_00725</name>
</gene>
<dbReference type="Pfam" id="PF13532">
    <property type="entry name" value="2OG-FeII_Oxy_2"/>
    <property type="match status" value="1"/>
</dbReference>
<feature type="binding site" evidence="5">
    <location>
        <begin position="122"/>
        <end position="124"/>
    </location>
    <ligand>
        <name>2-oxoglutarate</name>
        <dbReference type="ChEBI" id="CHEBI:16810"/>
    </ligand>
</feature>
<evidence type="ECO:0000256" key="5">
    <source>
        <dbReference type="PIRSR" id="PIRSR604574-1"/>
    </source>
</evidence>
<dbReference type="PANTHER" id="PTHR16557">
    <property type="entry name" value="ALKYLATED DNA REPAIR PROTEIN ALKB-RELATED"/>
    <property type="match status" value="1"/>
</dbReference>
<evidence type="ECO:0000256" key="4">
    <source>
        <dbReference type="ARBA" id="ARBA00023004"/>
    </source>
</evidence>
<dbReference type="GO" id="GO:0008168">
    <property type="term" value="F:methyltransferase activity"/>
    <property type="evidence" value="ECO:0007669"/>
    <property type="project" value="UniProtKB-KW"/>
</dbReference>
<accession>A0A7S6ZSA4</accession>
<evidence type="ECO:0000313" key="9">
    <source>
        <dbReference type="Proteomes" id="UP000594059"/>
    </source>
</evidence>
<name>A0A7S6ZSA4_9GAMM</name>
<feature type="binding site" evidence="5">
    <location>
        <begin position="78"/>
        <end position="80"/>
    </location>
    <ligand>
        <name>substrate</name>
    </ligand>
</feature>
<dbReference type="InterPro" id="IPR027450">
    <property type="entry name" value="AlkB-like"/>
</dbReference>
<dbReference type="Proteomes" id="UP000594059">
    <property type="component" value="Chromosome"/>
</dbReference>
<feature type="binding site" evidence="6">
    <location>
        <position position="135"/>
    </location>
    <ligand>
        <name>Fe cation</name>
        <dbReference type="ChEBI" id="CHEBI:24875"/>
        <note>catalytic</note>
    </ligand>
</feature>
<feature type="binding site" evidence="5">
    <location>
        <position position="71"/>
    </location>
    <ligand>
        <name>substrate</name>
    </ligand>
</feature>
<keyword evidence="4 6" id="KW-0408">Iron</keyword>
<keyword evidence="1 6" id="KW-0479">Metal-binding</keyword>
<reference evidence="8 9" key="1">
    <citation type="submission" date="2020-10" db="EMBL/GenBank/DDBJ databases">
        <title>complete genome sequencing of Lysobacter sp. H21R20.</title>
        <authorList>
            <person name="Bae J.-W."/>
            <person name="Lee S.-Y."/>
        </authorList>
    </citation>
    <scope>NUCLEOTIDE SEQUENCE [LARGE SCALE GENOMIC DNA]</scope>
    <source>
        <strain evidence="8 9">H21R20</strain>
    </source>
</reference>
<evidence type="ECO:0000256" key="2">
    <source>
        <dbReference type="ARBA" id="ARBA00022964"/>
    </source>
</evidence>
<dbReference type="AlphaFoldDB" id="A0A7S6ZSA4"/>
<dbReference type="GO" id="GO:0035516">
    <property type="term" value="F:broad specificity oxidative DNA demethylase activity"/>
    <property type="evidence" value="ECO:0007669"/>
    <property type="project" value="UniProtKB-EC"/>
</dbReference>
<protein>
    <submittedName>
        <fullName evidence="8">DNA oxidative demethylase AlkB</fullName>
        <ecNumber evidence="8">1.14.11.33</ecNumber>
    </submittedName>
</protein>
<dbReference type="Gene3D" id="2.60.120.590">
    <property type="entry name" value="Alpha-ketoglutarate-dependent dioxygenase AlkB-like"/>
    <property type="match status" value="1"/>
</dbReference>
<evidence type="ECO:0000313" key="8">
    <source>
        <dbReference type="EMBL" id="QOW19652.1"/>
    </source>
</evidence>
<dbReference type="GO" id="GO:0005737">
    <property type="term" value="C:cytoplasm"/>
    <property type="evidence" value="ECO:0007669"/>
    <property type="project" value="TreeGrafter"/>
</dbReference>
<dbReference type="EMBL" id="CP063656">
    <property type="protein sequence ID" value="QOW19652.1"/>
    <property type="molecule type" value="Genomic_DNA"/>
</dbReference>
<feature type="domain" description="Fe2OG dioxygenase" evidence="7">
    <location>
        <begin position="115"/>
        <end position="215"/>
    </location>
</feature>
<dbReference type="GO" id="GO:0008198">
    <property type="term" value="F:ferrous iron binding"/>
    <property type="evidence" value="ECO:0007669"/>
    <property type="project" value="TreeGrafter"/>
</dbReference>
<keyword evidence="2" id="KW-0223">Dioxygenase</keyword>
<keyword evidence="8" id="KW-0808">Transferase</keyword>
<dbReference type="GO" id="GO:0032259">
    <property type="term" value="P:methylation"/>
    <property type="evidence" value="ECO:0007669"/>
    <property type="project" value="UniProtKB-KW"/>
</dbReference>
<dbReference type="InterPro" id="IPR005123">
    <property type="entry name" value="Oxoglu/Fe-dep_dioxygenase_dom"/>
</dbReference>
<sequence length="222" mass="23440">MSGDLFAGIAAGSRLQLGDQAWLLHGFALAAADALLPALKDVIQAAPFRHMCTPGGRAMSVATTSCGTLGWVSDRGGYRYARHDPASGRDWPTMPAPMRELATAAAAAAGFPDFRPDACLINRYRPGTRLSLHQDRDEPDLGQPIVSVSLGLPATFLFGGMARSDRAVRVPLDHGDVVVWGGVDRLRFHGVLPVAPGVHPQLGAQRINLTFRRAGPAGGTTA</sequence>
<comment type="cofactor">
    <cofactor evidence="6">
        <name>Fe(2+)</name>
        <dbReference type="ChEBI" id="CHEBI:29033"/>
    </cofactor>
    <text evidence="6">Binds 1 Fe(2+) ion per subunit.</text>
</comment>
<dbReference type="GO" id="GO:0035513">
    <property type="term" value="P:oxidative RNA demethylation"/>
    <property type="evidence" value="ECO:0007669"/>
    <property type="project" value="TreeGrafter"/>
</dbReference>